<reference evidence="10 11" key="1">
    <citation type="submission" date="2020-01" db="EMBL/GenBank/DDBJ databases">
        <authorList>
            <consortium name="DOE Joint Genome Institute"/>
            <person name="Haridas S."/>
            <person name="Albert R."/>
            <person name="Binder M."/>
            <person name="Bloem J."/>
            <person name="Labutti K."/>
            <person name="Salamov A."/>
            <person name="Andreopoulos B."/>
            <person name="Baker S.E."/>
            <person name="Barry K."/>
            <person name="Bills G."/>
            <person name="Bluhm B.H."/>
            <person name="Cannon C."/>
            <person name="Castanera R."/>
            <person name="Culley D.E."/>
            <person name="Daum C."/>
            <person name="Ezra D."/>
            <person name="Gonzalez J.B."/>
            <person name="Henrissat B."/>
            <person name="Kuo A."/>
            <person name="Liang C."/>
            <person name="Lipzen A."/>
            <person name="Lutzoni F."/>
            <person name="Magnuson J."/>
            <person name="Mondo S."/>
            <person name="Nolan M."/>
            <person name="Ohm R."/>
            <person name="Pangilinan J."/>
            <person name="Park H.-J.H."/>
            <person name="Ramirez L."/>
            <person name="Alfaro M."/>
            <person name="Sun H."/>
            <person name="Tritt A."/>
            <person name="Yoshinaga Y."/>
            <person name="Zwiers L.-H.L."/>
            <person name="Turgeon B.G."/>
            <person name="Goodwin S.B."/>
            <person name="Spatafora J.W."/>
            <person name="Crous P.W."/>
            <person name="Grigoriev I.V."/>
        </authorList>
    </citation>
    <scope>NUCLEOTIDE SEQUENCE [LARGE SCALE GENOMIC DNA]</scope>
    <source>
        <strain evidence="10 11">CBS 611.86</strain>
    </source>
</reference>
<dbReference type="Pfam" id="PF03663">
    <property type="entry name" value="Glyco_hydro_76"/>
    <property type="match status" value="1"/>
</dbReference>
<evidence type="ECO:0000256" key="6">
    <source>
        <dbReference type="ARBA" id="ARBA00023180"/>
    </source>
</evidence>
<keyword evidence="11" id="KW-1185">Reference proteome</keyword>
<dbReference type="PANTHER" id="PTHR12145">
    <property type="entry name" value="MANNAN ENDO-1,6-ALPHA-MANNOSIDASE DCW1"/>
    <property type="match status" value="1"/>
</dbReference>
<dbReference type="InterPro" id="IPR005198">
    <property type="entry name" value="Glyco_hydro_76"/>
</dbReference>
<dbReference type="GO" id="GO:0009272">
    <property type="term" value="P:fungal-type cell wall biogenesis"/>
    <property type="evidence" value="ECO:0007669"/>
    <property type="project" value="TreeGrafter"/>
</dbReference>
<dbReference type="GO" id="GO:0008496">
    <property type="term" value="F:mannan endo-1,6-alpha-mannosidase activity"/>
    <property type="evidence" value="ECO:0007669"/>
    <property type="project" value="UniProtKB-UniRule"/>
</dbReference>
<evidence type="ECO:0000256" key="5">
    <source>
        <dbReference type="ARBA" id="ARBA00022801"/>
    </source>
</evidence>
<dbReference type="PIRSF" id="PIRSF016302">
    <property type="entry name" value="Man_a_manosd"/>
    <property type="match status" value="1"/>
</dbReference>
<organism evidence="10 11">
    <name type="scientific">Massariosphaeria phaeospora</name>
    <dbReference type="NCBI Taxonomy" id="100035"/>
    <lineage>
        <taxon>Eukaryota</taxon>
        <taxon>Fungi</taxon>
        <taxon>Dikarya</taxon>
        <taxon>Ascomycota</taxon>
        <taxon>Pezizomycotina</taxon>
        <taxon>Dothideomycetes</taxon>
        <taxon>Pleosporomycetidae</taxon>
        <taxon>Pleosporales</taxon>
        <taxon>Pleosporales incertae sedis</taxon>
        <taxon>Massariosphaeria</taxon>
    </lineage>
</organism>
<comment type="catalytic activity">
    <reaction evidence="1 8">
        <text>Random hydrolysis of (1-&gt;6)-alpha-D-mannosidic linkages in unbranched (1-&gt;6)-mannans.</text>
        <dbReference type="EC" id="3.2.1.101"/>
    </reaction>
</comment>
<feature type="chain" id="PRO_5028894355" description="Mannan endo-1,6-alpha-mannosidase" evidence="9">
    <location>
        <begin position="21"/>
        <end position="476"/>
    </location>
</feature>
<dbReference type="Gene3D" id="1.50.10.20">
    <property type="match status" value="1"/>
</dbReference>
<dbReference type="InterPro" id="IPR008928">
    <property type="entry name" value="6-hairpin_glycosidase_sf"/>
</dbReference>
<evidence type="ECO:0000313" key="10">
    <source>
        <dbReference type="EMBL" id="KAF2870288.1"/>
    </source>
</evidence>
<evidence type="ECO:0000256" key="3">
    <source>
        <dbReference type="ARBA" id="ARBA00012350"/>
    </source>
</evidence>
<accession>A0A7C8I3X9</accession>
<keyword evidence="5 8" id="KW-0378">Hydrolase</keyword>
<evidence type="ECO:0000256" key="8">
    <source>
        <dbReference type="PIRNR" id="PIRNR016302"/>
    </source>
</evidence>
<comment type="similarity">
    <text evidence="2 8">Belongs to the glycosyl hydrolase 76 family.</text>
</comment>
<dbReference type="Proteomes" id="UP000481861">
    <property type="component" value="Unassembled WGS sequence"/>
</dbReference>
<evidence type="ECO:0000256" key="4">
    <source>
        <dbReference type="ARBA" id="ARBA00022729"/>
    </source>
</evidence>
<keyword evidence="7 8" id="KW-0326">Glycosidase</keyword>
<dbReference type="OrthoDB" id="3798256at2759"/>
<name>A0A7C8I3X9_9PLEO</name>
<evidence type="ECO:0000256" key="1">
    <source>
        <dbReference type="ARBA" id="ARBA00001452"/>
    </source>
</evidence>
<evidence type="ECO:0000313" key="11">
    <source>
        <dbReference type="Proteomes" id="UP000481861"/>
    </source>
</evidence>
<evidence type="ECO:0000256" key="7">
    <source>
        <dbReference type="ARBA" id="ARBA00023295"/>
    </source>
</evidence>
<comment type="caution">
    <text evidence="10">The sequence shown here is derived from an EMBL/GenBank/DDBJ whole genome shotgun (WGS) entry which is preliminary data.</text>
</comment>
<feature type="signal peptide" evidence="9">
    <location>
        <begin position="1"/>
        <end position="20"/>
    </location>
</feature>
<dbReference type="GO" id="GO:0016052">
    <property type="term" value="P:carbohydrate catabolic process"/>
    <property type="evidence" value="ECO:0007669"/>
    <property type="project" value="InterPro"/>
</dbReference>
<protein>
    <recommendedName>
        <fullName evidence="3 8">Mannan endo-1,6-alpha-mannosidase</fullName>
        <ecNumber evidence="3 8">3.2.1.101</ecNumber>
    </recommendedName>
</protein>
<dbReference type="EMBL" id="JAADJZ010000014">
    <property type="protein sequence ID" value="KAF2870288.1"/>
    <property type="molecule type" value="Genomic_DNA"/>
</dbReference>
<proteinExistence type="inferred from homology"/>
<dbReference type="SUPFAM" id="SSF48208">
    <property type="entry name" value="Six-hairpin glycosidases"/>
    <property type="match status" value="1"/>
</dbReference>
<dbReference type="InterPro" id="IPR014480">
    <property type="entry name" value="Mannan-1_6-alpha_mannosidase"/>
</dbReference>
<dbReference type="AlphaFoldDB" id="A0A7C8I3X9"/>
<dbReference type="EC" id="3.2.1.101" evidence="3 8"/>
<dbReference type="PANTHER" id="PTHR12145:SF36">
    <property type="entry name" value="MANNAN ENDO-1,6-ALPHA-MANNOSIDASE DCW1"/>
    <property type="match status" value="1"/>
</dbReference>
<evidence type="ECO:0000256" key="2">
    <source>
        <dbReference type="ARBA" id="ARBA00009699"/>
    </source>
</evidence>
<sequence length="476" mass="51580">MLSIFLFAFCVSSFLLPVTAQVASPAATLGFDDATNVMGLSRQFAESIINEYYKKNPLGSSTGLFYTKPEPLGGSELPWNVSANIWDTLITYSNLTGDTQFSDLISEALFAQADSPDDTSSFMPRNQTLYLDNPAQAQWGLAALSAAESNLVPSRRNQRPYFQLADEVFSAQTERWNSSLCNGILRHSIFLFNEGYDQSSALGMSSFFLLSARLARFSGNQTYITWAEKAFASAQKVGFISDKYQVFDRADIVDEKCVLDKSSSTSSNLGRWIEGTAVLYNQTNGNETWRTHLTSLLNTTSQFLLTSNASAPLIASDCKADNALPDCGIHARLPYIHSLSRIVALAPFTAAKLNPMLAWTADAAMSVCTMISSSIQTNGQELEFDFAKACPNDWSSKNSVNTSDPLDLTVVTAATALESLQGLLWAMERQVPQKTGEGNGQNANPDSKQGGAVHVLSTKLSIAVGGLAMVAMALVL</sequence>
<keyword evidence="6" id="KW-0325">Glycoprotein</keyword>
<keyword evidence="4 9" id="KW-0732">Signal</keyword>
<gene>
    <name evidence="10" type="ORF">BDV95DRAFT_575455</name>
</gene>
<evidence type="ECO:0000256" key="9">
    <source>
        <dbReference type="SAM" id="SignalP"/>
    </source>
</evidence>